<gene>
    <name evidence="2" type="ORF">FHS83_003741</name>
</gene>
<name>A0A846N469_9PROT</name>
<reference evidence="2 3" key="1">
    <citation type="submission" date="2020-03" db="EMBL/GenBank/DDBJ databases">
        <title>Genomic Encyclopedia of Type Strains, Phase IV (KMG-IV): sequencing the most valuable type-strain genomes for metagenomic binning, comparative biology and taxonomic classification.</title>
        <authorList>
            <person name="Goeker M."/>
        </authorList>
    </citation>
    <scope>NUCLEOTIDE SEQUENCE [LARGE SCALE GENOMIC DNA]</scope>
    <source>
        <strain evidence="2 3">DSM 19867</strain>
    </source>
</reference>
<keyword evidence="3" id="KW-1185">Reference proteome</keyword>
<dbReference type="Proteomes" id="UP000570514">
    <property type="component" value="Unassembled WGS sequence"/>
</dbReference>
<evidence type="ECO:0000313" key="3">
    <source>
        <dbReference type="Proteomes" id="UP000570514"/>
    </source>
</evidence>
<organism evidence="2 3">
    <name type="scientific">Rhizomicrobium palustre</name>
    <dbReference type="NCBI Taxonomy" id="189966"/>
    <lineage>
        <taxon>Bacteria</taxon>
        <taxon>Pseudomonadati</taxon>
        <taxon>Pseudomonadota</taxon>
        <taxon>Alphaproteobacteria</taxon>
        <taxon>Micropepsales</taxon>
        <taxon>Micropepsaceae</taxon>
        <taxon>Rhizomicrobium</taxon>
    </lineage>
</organism>
<accession>A0A846N469</accession>
<proteinExistence type="predicted"/>
<dbReference type="AlphaFoldDB" id="A0A846N469"/>
<keyword evidence="1" id="KW-0732">Signal</keyword>
<feature type="chain" id="PRO_5032298558" evidence="1">
    <location>
        <begin position="19"/>
        <end position="114"/>
    </location>
</feature>
<sequence>MKILYGLAALLVSVPAFAAEKAACIDPGSSYIAKPLNNIQVYVESSIGPKKPPVRLTTSCHHLQSADGFGLSAEFHCISQGDMVIATIGSDRQSCRVTKIEPYAPQKDDLPLKK</sequence>
<evidence type="ECO:0000313" key="2">
    <source>
        <dbReference type="EMBL" id="NIK90423.1"/>
    </source>
</evidence>
<feature type="signal peptide" evidence="1">
    <location>
        <begin position="1"/>
        <end position="18"/>
    </location>
</feature>
<protein>
    <submittedName>
        <fullName evidence="2">Uncharacterized protein</fullName>
    </submittedName>
</protein>
<evidence type="ECO:0000256" key="1">
    <source>
        <dbReference type="SAM" id="SignalP"/>
    </source>
</evidence>
<dbReference type="RefSeq" id="WP_167084965.1">
    <property type="nucleotide sequence ID" value="NZ_BAAADC010000001.1"/>
</dbReference>
<dbReference type="EMBL" id="JAASRM010000001">
    <property type="protein sequence ID" value="NIK90423.1"/>
    <property type="molecule type" value="Genomic_DNA"/>
</dbReference>
<comment type="caution">
    <text evidence="2">The sequence shown here is derived from an EMBL/GenBank/DDBJ whole genome shotgun (WGS) entry which is preliminary data.</text>
</comment>